<dbReference type="WBParaSite" id="ES5_v2.g8931.t1">
    <property type="protein sequence ID" value="ES5_v2.g8931.t1"/>
    <property type="gene ID" value="ES5_v2.g8931"/>
</dbReference>
<organism evidence="1 2">
    <name type="scientific">Panagrolaimus sp. ES5</name>
    <dbReference type="NCBI Taxonomy" id="591445"/>
    <lineage>
        <taxon>Eukaryota</taxon>
        <taxon>Metazoa</taxon>
        <taxon>Ecdysozoa</taxon>
        <taxon>Nematoda</taxon>
        <taxon>Chromadorea</taxon>
        <taxon>Rhabditida</taxon>
        <taxon>Tylenchina</taxon>
        <taxon>Panagrolaimomorpha</taxon>
        <taxon>Panagrolaimoidea</taxon>
        <taxon>Panagrolaimidae</taxon>
        <taxon>Panagrolaimus</taxon>
    </lineage>
</organism>
<accession>A0AC34GVX8</accession>
<protein>
    <submittedName>
        <fullName evidence="2">Uncharacterized protein</fullName>
    </submittedName>
</protein>
<evidence type="ECO:0000313" key="2">
    <source>
        <dbReference type="WBParaSite" id="ES5_v2.g8931.t1"/>
    </source>
</evidence>
<name>A0AC34GVX8_9BILA</name>
<sequence length="73" mass="9017">MFVLFSIFTRVFFLKINKKKTGKSFDVEVTYYHHSNTLFLQQRMNLKIFNHFGRRIHHVIIQQIDHNYLQQLF</sequence>
<proteinExistence type="predicted"/>
<dbReference type="Proteomes" id="UP000887579">
    <property type="component" value="Unplaced"/>
</dbReference>
<evidence type="ECO:0000313" key="1">
    <source>
        <dbReference type="Proteomes" id="UP000887579"/>
    </source>
</evidence>
<reference evidence="2" key="1">
    <citation type="submission" date="2022-11" db="UniProtKB">
        <authorList>
            <consortium name="WormBaseParasite"/>
        </authorList>
    </citation>
    <scope>IDENTIFICATION</scope>
</reference>